<accession>A0A5A7MZX1</accession>
<protein>
    <recommendedName>
        <fullName evidence="2">CAAX prenyl protease 2/Lysostaphin resistance protein A-like domain-containing protein</fullName>
    </recommendedName>
</protein>
<dbReference type="Proteomes" id="UP000322084">
    <property type="component" value="Unassembled WGS sequence"/>
</dbReference>
<keyword evidence="1" id="KW-0812">Transmembrane</keyword>
<comment type="caution">
    <text evidence="4">The sequence shown here is derived from an EMBL/GenBank/DDBJ whole genome shotgun (WGS) entry which is preliminary data.</text>
</comment>
<organism evidence="4 6">
    <name type="scientific">Iodidimonas gelatinilytica</name>
    <dbReference type="NCBI Taxonomy" id="1236966"/>
    <lineage>
        <taxon>Bacteria</taxon>
        <taxon>Pseudomonadati</taxon>
        <taxon>Pseudomonadota</taxon>
        <taxon>Alphaproteobacteria</taxon>
        <taxon>Iodidimonadales</taxon>
        <taxon>Iodidimonadaceae</taxon>
        <taxon>Iodidimonas</taxon>
    </lineage>
</organism>
<dbReference type="Proteomes" id="UP000325187">
    <property type="component" value="Unassembled WGS sequence"/>
</dbReference>
<feature type="transmembrane region" description="Helical" evidence="1">
    <location>
        <begin position="70"/>
        <end position="87"/>
    </location>
</feature>
<dbReference type="GO" id="GO:0004175">
    <property type="term" value="F:endopeptidase activity"/>
    <property type="evidence" value="ECO:0007669"/>
    <property type="project" value="UniProtKB-ARBA"/>
</dbReference>
<proteinExistence type="predicted"/>
<dbReference type="AlphaFoldDB" id="A0A5A7MZX1"/>
<accession>A0A5A7MS75</accession>
<dbReference type="EMBL" id="BKCM01000004">
    <property type="protein sequence ID" value="GER00336.1"/>
    <property type="molecule type" value="Genomic_DNA"/>
</dbReference>
<evidence type="ECO:0000313" key="5">
    <source>
        <dbReference type="Proteomes" id="UP000322084"/>
    </source>
</evidence>
<dbReference type="InterPro" id="IPR003675">
    <property type="entry name" value="Rce1/LyrA-like_dom"/>
</dbReference>
<dbReference type="EMBL" id="BKCL01000006">
    <property type="protein sequence ID" value="GEQ98494.1"/>
    <property type="molecule type" value="Genomic_DNA"/>
</dbReference>
<gene>
    <name evidence="3" type="ORF">JCM17844_21310</name>
    <name evidence="4" type="ORF">JCM17845_09590</name>
</gene>
<dbReference type="NCBIfam" id="NF047635">
    <property type="entry name" value="CPBP_Sphingo"/>
    <property type="match status" value="1"/>
</dbReference>
<dbReference type="Pfam" id="PF02517">
    <property type="entry name" value="Rce1-like"/>
    <property type="match status" value="1"/>
</dbReference>
<keyword evidence="1" id="KW-0472">Membrane</keyword>
<evidence type="ECO:0000256" key="1">
    <source>
        <dbReference type="SAM" id="Phobius"/>
    </source>
</evidence>
<sequence>MGAAIPVTVAYIAFFVALAFVFPSENASVETIAFQLTMPGLEEEIFYRGLLLFAFDRAFTGRTRFLGVDWGWGAFFSSAVFGLAHAFGYSDGAFSFEPMIMALTAVPSLLAVWLRLRTGSLVLPILLHNAGNSISYFV</sequence>
<evidence type="ECO:0000313" key="6">
    <source>
        <dbReference type="Proteomes" id="UP000325187"/>
    </source>
</evidence>
<feature type="domain" description="CAAX prenyl protease 2/Lysostaphin resistance protein A-like" evidence="2">
    <location>
        <begin position="32"/>
        <end position="133"/>
    </location>
</feature>
<evidence type="ECO:0000313" key="3">
    <source>
        <dbReference type="EMBL" id="GEQ98494.1"/>
    </source>
</evidence>
<evidence type="ECO:0000313" key="4">
    <source>
        <dbReference type="EMBL" id="GER00336.1"/>
    </source>
</evidence>
<name>A0A5A7MZX1_9PROT</name>
<feature type="transmembrane region" description="Helical" evidence="1">
    <location>
        <begin position="99"/>
        <end position="116"/>
    </location>
</feature>
<keyword evidence="1" id="KW-1133">Transmembrane helix</keyword>
<reference evidence="5 6" key="1">
    <citation type="submission" date="2019-09" db="EMBL/GenBank/DDBJ databases">
        <title>NBRP : Genome information of microbial organism related human and environment.</title>
        <authorList>
            <person name="Hattori M."/>
            <person name="Oshima K."/>
            <person name="Inaba H."/>
            <person name="Suda W."/>
            <person name="Sakamoto M."/>
            <person name="Iino T."/>
            <person name="Kitahara M."/>
            <person name="Oshida Y."/>
            <person name="Iida T."/>
            <person name="Kudo T."/>
            <person name="Itoh T."/>
            <person name="Ohkuma M."/>
        </authorList>
    </citation>
    <scope>NUCLEOTIDE SEQUENCE [LARGE SCALE GENOMIC DNA]</scope>
    <source>
        <strain evidence="3 5">Hi-2</strain>
        <strain evidence="4 6">Mie-1</strain>
    </source>
</reference>
<keyword evidence="6" id="KW-1185">Reference proteome</keyword>
<evidence type="ECO:0000259" key="2">
    <source>
        <dbReference type="Pfam" id="PF02517"/>
    </source>
</evidence>
<dbReference type="GO" id="GO:0080120">
    <property type="term" value="P:CAAX-box protein maturation"/>
    <property type="evidence" value="ECO:0007669"/>
    <property type="project" value="UniProtKB-ARBA"/>
</dbReference>